<keyword evidence="1 5" id="KW-0489">Methyltransferase</keyword>
<proteinExistence type="predicted"/>
<keyword evidence="3" id="KW-0949">S-adenosyl-L-methionine</keyword>
<evidence type="ECO:0000313" key="5">
    <source>
        <dbReference type="EMBL" id="RZQ62504.1"/>
    </source>
</evidence>
<dbReference type="Gene3D" id="3.40.50.150">
    <property type="entry name" value="Vaccinia Virus protein VP39"/>
    <property type="match status" value="1"/>
</dbReference>
<dbReference type="InterPro" id="IPR029063">
    <property type="entry name" value="SAM-dependent_MTases_sf"/>
</dbReference>
<dbReference type="CDD" id="cd02440">
    <property type="entry name" value="AdoMet_MTases"/>
    <property type="match status" value="1"/>
</dbReference>
<evidence type="ECO:0000313" key="6">
    <source>
        <dbReference type="Proteomes" id="UP000292003"/>
    </source>
</evidence>
<dbReference type="PANTHER" id="PTHR43464:SF19">
    <property type="entry name" value="UBIQUINONE BIOSYNTHESIS O-METHYLTRANSFERASE, MITOCHONDRIAL"/>
    <property type="match status" value="1"/>
</dbReference>
<protein>
    <submittedName>
        <fullName evidence="5">Class I SAM-dependent methyltransferase</fullName>
    </submittedName>
</protein>
<organism evidence="5 6">
    <name type="scientific">Amycolatopsis suaedae</name>
    <dbReference type="NCBI Taxonomy" id="2510978"/>
    <lineage>
        <taxon>Bacteria</taxon>
        <taxon>Bacillati</taxon>
        <taxon>Actinomycetota</taxon>
        <taxon>Actinomycetes</taxon>
        <taxon>Pseudonocardiales</taxon>
        <taxon>Pseudonocardiaceae</taxon>
        <taxon>Amycolatopsis</taxon>
    </lineage>
</organism>
<feature type="domain" description="Methyltransferase type 12" evidence="4">
    <location>
        <begin position="68"/>
        <end position="167"/>
    </location>
</feature>
<keyword evidence="6" id="KW-1185">Reference proteome</keyword>
<evidence type="ECO:0000256" key="1">
    <source>
        <dbReference type="ARBA" id="ARBA00022603"/>
    </source>
</evidence>
<gene>
    <name evidence="5" type="ORF">EWH70_19845</name>
</gene>
<reference evidence="5 6" key="1">
    <citation type="submission" date="2019-02" db="EMBL/GenBank/DDBJ databases">
        <title>Draft genome sequence of Amycolatopsis sp. 8-3EHSu isolated from roots of Suaeda maritima.</title>
        <authorList>
            <person name="Duangmal K."/>
            <person name="Chantavorakit T."/>
        </authorList>
    </citation>
    <scope>NUCLEOTIDE SEQUENCE [LARGE SCALE GENOMIC DNA]</scope>
    <source>
        <strain evidence="5 6">8-3EHSu</strain>
    </source>
</reference>
<dbReference type="OrthoDB" id="9801363at2"/>
<keyword evidence="2 5" id="KW-0808">Transferase</keyword>
<sequence length="276" mass="29739">MTDARLAGPMPDFAGTRAERQERAQRWFTDSELISVTAEHEARLTRFFGLATFSVGMGKLGRAPRRVLEVGCGTGHQITMVANMTAETEFVGIDPSASAIERARQNAPDNPRLRFRQLGAEDLADASTAAGIGEFDLAFVNLTIALWTDPVSGLRAVTARLAPGGVCYVIDLVRPSDPEHAAQFLSGAVNEAEKRYLLDQMAAWYTPRELEELALAVCPPGGGTSVELTYRTLDEYAVDVVGGAVPLNESTMDGLGTRRGHVCHLFLTNNRSDGGS</sequence>
<dbReference type="PANTHER" id="PTHR43464">
    <property type="entry name" value="METHYLTRANSFERASE"/>
    <property type="match status" value="1"/>
</dbReference>
<comment type="caution">
    <text evidence="5">The sequence shown here is derived from an EMBL/GenBank/DDBJ whole genome shotgun (WGS) entry which is preliminary data.</text>
</comment>
<evidence type="ECO:0000256" key="3">
    <source>
        <dbReference type="ARBA" id="ARBA00022691"/>
    </source>
</evidence>
<dbReference type="Pfam" id="PF08242">
    <property type="entry name" value="Methyltransf_12"/>
    <property type="match status" value="1"/>
</dbReference>
<evidence type="ECO:0000259" key="4">
    <source>
        <dbReference type="Pfam" id="PF08242"/>
    </source>
</evidence>
<dbReference type="GO" id="GO:0032259">
    <property type="term" value="P:methylation"/>
    <property type="evidence" value="ECO:0007669"/>
    <property type="project" value="UniProtKB-KW"/>
</dbReference>
<accession>A0A4Q7J8R1</accession>
<dbReference type="InterPro" id="IPR013217">
    <property type="entry name" value="Methyltransf_12"/>
</dbReference>
<dbReference type="AlphaFoldDB" id="A0A4Q7J8R1"/>
<dbReference type="EMBL" id="SFCC01000009">
    <property type="protein sequence ID" value="RZQ62504.1"/>
    <property type="molecule type" value="Genomic_DNA"/>
</dbReference>
<dbReference type="SUPFAM" id="SSF53335">
    <property type="entry name" value="S-adenosyl-L-methionine-dependent methyltransferases"/>
    <property type="match status" value="1"/>
</dbReference>
<evidence type="ECO:0000256" key="2">
    <source>
        <dbReference type="ARBA" id="ARBA00022679"/>
    </source>
</evidence>
<dbReference type="GO" id="GO:0008168">
    <property type="term" value="F:methyltransferase activity"/>
    <property type="evidence" value="ECO:0007669"/>
    <property type="project" value="UniProtKB-KW"/>
</dbReference>
<dbReference type="Proteomes" id="UP000292003">
    <property type="component" value="Unassembled WGS sequence"/>
</dbReference>
<name>A0A4Q7J8R1_9PSEU</name>
<dbReference type="RefSeq" id="WP_130476932.1">
    <property type="nucleotide sequence ID" value="NZ_SFCC01000009.1"/>
</dbReference>